<dbReference type="HOGENOM" id="CLU_030965_1_0_1"/>
<evidence type="ECO:0008006" key="11">
    <source>
        <dbReference type="Google" id="ProtNLM"/>
    </source>
</evidence>
<keyword evidence="6 8" id="KW-1133">Transmembrane helix</keyword>
<feature type="transmembrane region" description="Helical" evidence="8">
    <location>
        <begin position="342"/>
        <end position="365"/>
    </location>
</feature>
<proteinExistence type="inferred from homology"/>
<dbReference type="Proteomes" id="UP000027730">
    <property type="component" value="Unassembled WGS sequence"/>
</dbReference>
<dbReference type="GO" id="GO:0042910">
    <property type="term" value="F:xenobiotic transmembrane transporter activity"/>
    <property type="evidence" value="ECO:0007669"/>
    <property type="project" value="InterPro"/>
</dbReference>
<evidence type="ECO:0000313" key="9">
    <source>
        <dbReference type="EMBL" id="KEQ72084.1"/>
    </source>
</evidence>
<dbReference type="Pfam" id="PF01554">
    <property type="entry name" value="MatE"/>
    <property type="match status" value="1"/>
</dbReference>
<organism evidence="9 10">
    <name type="scientific">Aureobasidium namibiae CBS 147.97</name>
    <dbReference type="NCBI Taxonomy" id="1043004"/>
    <lineage>
        <taxon>Eukaryota</taxon>
        <taxon>Fungi</taxon>
        <taxon>Dikarya</taxon>
        <taxon>Ascomycota</taxon>
        <taxon>Pezizomycotina</taxon>
        <taxon>Dothideomycetes</taxon>
        <taxon>Dothideomycetidae</taxon>
        <taxon>Dothideales</taxon>
        <taxon>Saccotheciaceae</taxon>
        <taxon>Aureobasidium</taxon>
    </lineage>
</organism>
<dbReference type="InterPro" id="IPR002528">
    <property type="entry name" value="MATE_fam"/>
</dbReference>
<keyword evidence="3" id="KW-0813">Transport</keyword>
<feature type="transmembrane region" description="Helical" evidence="8">
    <location>
        <begin position="57"/>
        <end position="80"/>
    </location>
</feature>
<dbReference type="STRING" id="1043004.A0A074WKF2"/>
<evidence type="ECO:0000256" key="1">
    <source>
        <dbReference type="ARBA" id="ARBA00004651"/>
    </source>
</evidence>
<dbReference type="AlphaFoldDB" id="A0A074WKF2"/>
<evidence type="ECO:0000256" key="4">
    <source>
        <dbReference type="ARBA" id="ARBA00022475"/>
    </source>
</evidence>
<keyword evidence="4" id="KW-1003">Cell membrane</keyword>
<comment type="subcellular location">
    <subcellularLocation>
        <location evidence="1">Cell membrane</location>
        <topology evidence="1">Multi-pass membrane protein</topology>
    </subcellularLocation>
</comment>
<keyword evidence="7 8" id="KW-0472">Membrane</keyword>
<keyword evidence="5 8" id="KW-0812">Transmembrane</keyword>
<sequence>MTSLKLRQQHTVRIDAISYTGTLAFNICAFILPALYGTLSKLWIANIDSSMVVTTDVYTYIGVVAEVLNEGLPRASWLIIGDRANRSISARYSLSFTLIIFQSILGLIMSIAFVGAAKQFASGFVPVDVRAASLTYIRISAFSALLSAIETAVSTSTRALDKPDVPLIISTVKFLINIVLDLLIISKVHVGSFTPTVNMQAATQLACNMASAFFGLAYFCLITFRMDQQRLATRQHEPVRPSIACLKTLARPGVLTFTESAIRNALYLWLVNGIVAMGNDYATAWGVFSSMRWGLIMVPVQALEATTLTFIGHAWGEWRRETDGERKPRASRRQLYHITRPALWSCLIALAVEIPLCIFMFEYGARRFAFYLSESQTVSLITARMWRTIDWCYIFYALSTQLAAILLATRPRWYLYQSLISNLLWVLPWAIVVSKAHITPNDAWTYHSIVFGGSLVFSFFDILIVDFVWVWALLRGRMRLPKIY</sequence>
<gene>
    <name evidence="9" type="ORF">M436DRAFT_49814</name>
</gene>
<evidence type="ECO:0000256" key="6">
    <source>
        <dbReference type="ARBA" id="ARBA00022989"/>
    </source>
</evidence>
<evidence type="ECO:0000313" key="10">
    <source>
        <dbReference type="Proteomes" id="UP000027730"/>
    </source>
</evidence>
<dbReference type="OrthoDB" id="2119662at2759"/>
<accession>A0A074WKF2</accession>
<comment type="similarity">
    <text evidence="2">Belongs to the multi antimicrobial extrusion (MATE) (TC 2.A.66.1) family.</text>
</comment>
<feature type="transmembrane region" description="Helical" evidence="8">
    <location>
        <begin position="205"/>
        <end position="224"/>
    </location>
</feature>
<dbReference type="EMBL" id="KL584712">
    <property type="protein sequence ID" value="KEQ72084.1"/>
    <property type="molecule type" value="Genomic_DNA"/>
</dbReference>
<feature type="transmembrane region" description="Helical" evidence="8">
    <location>
        <begin position="92"/>
        <end position="116"/>
    </location>
</feature>
<dbReference type="GeneID" id="25411138"/>
<dbReference type="GO" id="GO:0015297">
    <property type="term" value="F:antiporter activity"/>
    <property type="evidence" value="ECO:0007669"/>
    <property type="project" value="InterPro"/>
</dbReference>
<evidence type="ECO:0000256" key="5">
    <source>
        <dbReference type="ARBA" id="ARBA00022692"/>
    </source>
</evidence>
<dbReference type="PANTHER" id="PTHR43549">
    <property type="entry name" value="MULTIDRUG RESISTANCE PROTEIN YPNP-RELATED"/>
    <property type="match status" value="1"/>
</dbReference>
<reference evidence="9 10" key="1">
    <citation type="journal article" date="2014" name="BMC Genomics">
        <title>Genome sequencing of four Aureobasidium pullulans varieties: biotechnological potential, stress tolerance, and description of new species.</title>
        <authorList>
            <person name="Gostin Ar C."/>
            <person name="Ohm R.A."/>
            <person name="Kogej T."/>
            <person name="Sonjak S."/>
            <person name="Turk M."/>
            <person name="Zajc J."/>
            <person name="Zalar P."/>
            <person name="Grube M."/>
            <person name="Sun H."/>
            <person name="Han J."/>
            <person name="Sharma A."/>
            <person name="Chiniquy J."/>
            <person name="Ngan C.Y."/>
            <person name="Lipzen A."/>
            <person name="Barry K."/>
            <person name="Grigoriev I.V."/>
            <person name="Gunde-Cimerman N."/>
        </authorList>
    </citation>
    <scope>NUCLEOTIDE SEQUENCE [LARGE SCALE GENOMIC DNA]</scope>
    <source>
        <strain evidence="9 10">CBS 147.97</strain>
    </source>
</reference>
<evidence type="ECO:0000256" key="3">
    <source>
        <dbReference type="ARBA" id="ARBA00022448"/>
    </source>
</evidence>
<protein>
    <recommendedName>
        <fullName evidence="11">MATE efflux family protein</fullName>
    </recommendedName>
</protein>
<name>A0A074WKF2_9PEZI</name>
<feature type="transmembrane region" description="Helical" evidence="8">
    <location>
        <begin position="419"/>
        <end position="438"/>
    </location>
</feature>
<dbReference type="PANTHER" id="PTHR43549:SF2">
    <property type="entry name" value="MULTIDRUG RESISTANCE PROTEIN NORM-RELATED"/>
    <property type="match status" value="1"/>
</dbReference>
<feature type="transmembrane region" description="Helical" evidence="8">
    <location>
        <begin position="165"/>
        <end position="185"/>
    </location>
</feature>
<feature type="transmembrane region" description="Helical" evidence="8">
    <location>
        <begin position="16"/>
        <end position="37"/>
    </location>
</feature>
<dbReference type="RefSeq" id="XP_013426266.1">
    <property type="nucleotide sequence ID" value="XM_013570812.1"/>
</dbReference>
<dbReference type="InterPro" id="IPR052031">
    <property type="entry name" value="Membrane_Transporter-Flippase"/>
</dbReference>
<feature type="transmembrane region" description="Helical" evidence="8">
    <location>
        <begin position="136"/>
        <end position="153"/>
    </location>
</feature>
<dbReference type="GO" id="GO:0005886">
    <property type="term" value="C:plasma membrane"/>
    <property type="evidence" value="ECO:0007669"/>
    <property type="project" value="UniProtKB-SubCell"/>
</dbReference>
<feature type="transmembrane region" description="Helical" evidence="8">
    <location>
        <begin position="450"/>
        <end position="474"/>
    </location>
</feature>
<feature type="transmembrane region" description="Helical" evidence="8">
    <location>
        <begin position="385"/>
        <end position="407"/>
    </location>
</feature>
<evidence type="ECO:0000256" key="7">
    <source>
        <dbReference type="ARBA" id="ARBA00023136"/>
    </source>
</evidence>
<keyword evidence="10" id="KW-1185">Reference proteome</keyword>
<evidence type="ECO:0000256" key="2">
    <source>
        <dbReference type="ARBA" id="ARBA00010199"/>
    </source>
</evidence>
<evidence type="ECO:0000256" key="8">
    <source>
        <dbReference type="SAM" id="Phobius"/>
    </source>
</evidence>